<dbReference type="OrthoDB" id="10023951at2759"/>
<sequence>MNTVQKRIERNIIHRKSSRLSAFDIIQNLSKCEVPDPMSESQKEVEHKRMQLEKWKEENEKKKRMKLLHQKKPFVAGIVHPPLKYVPPPPPRPMPSISGRVSQSIGTNSQITQKNSKGSKSTKPLHSFAPSNASFKPPELKTVTKLPTLARVQNKRKKIDTTFDPVVPDVSQKKALLTTSVREFW</sequence>
<accession>A0A8S3XZD1</accession>
<reference evidence="2" key="1">
    <citation type="submission" date="2021-04" db="EMBL/GenBank/DDBJ databases">
        <authorList>
            <person name="Tunstrom K."/>
        </authorList>
    </citation>
    <scope>NUCLEOTIDE SEQUENCE</scope>
</reference>
<dbReference type="EMBL" id="CAJQZP010001342">
    <property type="protein sequence ID" value="CAG5039869.1"/>
    <property type="molecule type" value="Genomic_DNA"/>
</dbReference>
<feature type="region of interest" description="Disordered" evidence="1">
    <location>
        <begin position="34"/>
        <end position="61"/>
    </location>
</feature>
<evidence type="ECO:0000313" key="3">
    <source>
        <dbReference type="Proteomes" id="UP000691718"/>
    </source>
</evidence>
<keyword evidence="3" id="KW-1185">Reference proteome</keyword>
<organism evidence="2 3">
    <name type="scientific">Parnassius apollo</name>
    <name type="common">Apollo butterfly</name>
    <name type="synonym">Papilio apollo</name>
    <dbReference type="NCBI Taxonomy" id="110799"/>
    <lineage>
        <taxon>Eukaryota</taxon>
        <taxon>Metazoa</taxon>
        <taxon>Ecdysozoa</taxon>
        <taxon>Arthropoda</taxon>
        <taxon>Hexapoda</taxon>
        <taxon>Insecta</taxon>
        <taxon>Pterygota</taxon>
        <taxon>Neoptera</taxon>
        <taxon>Endopterygota</taxon>
        <taxon>Lepidoptera</taxon>
        <taxon>Glossata</taxon>
        <taxon>Ditrysia</taxon>
        <taxon>Papilionoidea</taxon>
        <taxon>Papilionidae</taxon>
        <taxon>Parnassiinae</taxon>
        <taxon>Parnassini</taxon>
        <taxon>Parnassius</taxon>
        <taxon>Parnassius</taxon>
    </lineage>
</organism>
<protein>
    <submittedName>
        <fullName evidence="2">(apollo) hypothetical protein</fullName>
    </submittedName>
</protein>
<name>A0A8S3XZD1_PARAO</name>
<dbReference type="Proteomes" id="UP000691718">
    <property type="component" value="Unassembled WGS sequence"/>
</dbReference>
<feature type="compositionally biased region" description="Polar residues" evidence="1">
    <location>
        <begin position="99"/>
        <end position="134"/>
    </location>
</feature>
<evidence type="ECO:0000313" key="2">
    <source>
        <dbReference type="EMBL" id="CAG5039869.1"/>
    </source>
</evidence>
<feature type="compositionally biased region" description="Basic and acidic residues" evidence="1">
    <location>
        <begin position="41"/>
        <end position="61"/>
    </location>
</feature>
<evidence type="ECO:0000256" key="1">
    <source>
        <dbReference type="SAM" id="MobiDB-lite"/>
    </source>
</evidence>
<feature type="compositionally biased region" description="Pro residues" evidence="1">
    <location>
        <begin position="84"/>
        <end position="94"/>
    </location>
</feature>
<dbReference type="AlphaFoldDB" id="A0A8S3XZD1"/>
<proteinExistence type="predicted"/>
<feature type="region of interest" description="Disordered" evidence="1">
    <location>
        <begin position="80"/>
        <end position="140"/>
    </location>
</feature>
<comment type="caution">
    <text evidence="2">The sequence shown here is derived from an EMBL/GenBank/DDBJ whole genome shotgun (WGS) entry which is preliminary data.</text>
</comment>
<gene>
    <name evidence="2" type="ORF">PAPOLLO_LOCUS21713</name>
</gene>